<protein>
    <submittedName>
        <fullName evidence="3">MarR family winged helix-turn-helix transcriptional regulator</fullName>
    </submittedName>
</protein>
<dbReference type="Gene3D" id="1.10.10.10">
    <property type="entry name" value="Winged helix-like DNA-binding domain superfamily/Winged helix DNA-binding domain"/>
    <property type="match status" value="1"/>
</dbReference>
<sequence length="173" mass="20000">MDDREHLLDLLASMQRDLMPSLMRMHESDDLRLLDSVMLQVLDRGGEPTVKEMAALVGRSLSRTSRIVDGLVRRGLAERYEDEKDRRARRIRLSEEGAAVLRRMRSVRIDAQMALWEQFTEEEREIVLRSMEIYAKAARRIRDEGDPAVGDRRLHDRSGGREGRGTRRDDPSG</sequence>
<dbReference type="SMART" id="SM00347">
    <property type="entry name" value="HTH_MARR"/>
    <property type="match status" value="1"/>
</dbReference>
<dbReference type="Pfam" id="PF12802">
    <property type="entry name" value="MarR_2"/>
    <property type="match status" value="1"/>
</dbReference>
<dbReference type="Proteomes" id="UP001612741">
    <property type="component" value="Unassembled WGS sequence"/>
</dbReference>
<comment type="caution">
    <text evidence="3">The sequence shown here is derived from an EMBL/GenBank/DDBJ whole genome shotgun (WGS) entry which is preliminary data.</text>
</comment>
<dbReference type="SUPFAM" id="SSF46785">
    <property type="entry name" value="Winged helix' DNA-binding domain"/>
    <property type="match status" value="1"/>
</dbReference>
<dbReference type="InterPro" id="IPR039422">
    <property type="entry name" value="MarR/SlyA-like"/>
</dbReference>
<dbReference type="RefSeq" id="WP_397085715.1">
    <property type="nucleotide sequence ID" value="NZ_JBITGY010000007.1"/>
</dbReference>
<dbReference type="InterPro" id="IPR036390">
    <property type="entry name" value="WH_DNA-bd_sf"/>
</dbReference>
<accession>A0ABW7YZE3</accession>
<name>A0ABW7YZE3_9ACTN</name>
<evidence type="ECO:0000313" key="4">
    <source>
        <dbReference type="Proteomes" id="UP001612741"/>
    </source>
</evidence>
<feature type="region of interest" description="Disordered" evidence="1">
    <location>
        <begin position="145"/>
        <end position="173"/>
    </location>
</feature>
<feature type="domain" description="HTH marR-type" evidence="2">
    <location>
        <begin position="4"/>
        <end position="143"/>
    </location>
</feature>
<evidence type="ECO:0000256" key="1">
    <source>
        <dbReference type="SAM" id="MobiDB-lite"/>
    </source>
</evidence>
<organism evidence="3 4">
    <name type="scientific">Nonomuraea typhae</name>
    <dbReference type="NCBI Taxonomy" id="2603600"/>
    <lineage>
        <taxon>Bacteria</taxon>
        <taxon>Bacillati</taxon>
        <taxon>Actinomycetota</taxon>
        <taxon>Actinomycetes</taxon>
        <taxon>Streptosporangiales</taxon>
        <taxon>Streptosporangiaceae</taxon>
        <taxon>Nonomuraea</taxon>
    </lineage>
</organism>
<evidence type="ECO:0000259" key="2">
    <source>
        <dbReference type="PROSITE" id="PS50995"/>
    </source>
</evidence>
<keyword evidence="4" id="KW-1185">Reference proteome</keyword>
<evidence type="ECO:0000313" key="3">
    <source>
        <dbReference type="EMBL" id="MFI6501294.1"/>
    </source>
</evidence>
<gene>
    <name evidence="3" type="ORF">ACIBG2_28225</name>
</gene>
<dbReference type="InterPro" id="IPR036388">
    <property type="entry name" value="WH-like_DNA-bd_sf"/>
</dbReference>
<reference evidence="3 4" key="1">
    <citation type="submission" date="2024-10" db="EMBL/GenBank/DDBJ databases">
        <title>The Natural Products Discovery Center: Release of the First 8490 Sequenced Strains for Exploring Actinobacteria Biosynthetic Diversity.</title>
        <authorList>
            <person name="Kalkreuter E."/>
            <person name="Kautsar S.A."/>
            <person name="Yang D."/>
            <person name="Bader C.D."/>
            <person name="Teijaro C.N."/>
            <person name="Fluegel L."/>
            <person name="Davis C.M."/>
            <person name="Simpson J.R."/>
            <person name="Lauterbach L."/>
            <person name="Steele A.D."/>
            <person name="Gui C."/>
            <person name="Meng S."/>
            <person name="Li G."/>
            <person name="Viehrig K."/>
            <person name="Ye F."/>
            <person name="Su P."/>
            <person name="Kiefer A.F."/>
            <person name="Nichols A."/>
            <person name="Cepeda A.J."/>
            <person name="Yan W."/>
            <person name="Fan B."/>
            <person name="Jiang Y."/>
            <person name="Adhikari A."/>
            <person name="Zheng C.-J."/>
            <person name="Schuster L."/>
            <person name="Cowan T.M."/>
            <person name="Smanski M.J."/>
            <person name="Chevrette M.G."/>
            <person name="De Carvalho L.P.S."/>
            <person name="Shen B."/>
        </authorList>
    </citation>
    <scope>NUCLEOTIDE SEQUENCE [LARGE SCALE GENOMIC DNA]</scope>
    <source>
        <strain evidence="3 4">NPDC050545</strain>
    </source>
</reference>
<dbReference type="PRINTS" id="PR00598">
    <property type="entry name" value="HTHMARR"/>
</dbReference>
<proteinExistence type="predicted"/>
<dbReference type="PANTHER" id="PTHR33164:SF43">
    <property type="entry name" value="HTH-TYPE TRANSCRIPTIONAL REPRESSOR YETL"/>
    <property type="match status" value="1"/>
</dbReference>
<dbReference type="EMBL" id="JBITGY010000007">
    <property type="protein sequence ID" value="MFI6501294.1"/>
    <property type="molecule type" value="Genomic_DNA"/>
</dbReference>
<dbReference type="InterPro" id="IPR000835">
    <property type="entry name" value="HTH_MarR-typ"/>
</dbReference>
<dbReference type="PANTHER" id="PTHR33164">
    <property type="entry name" value="TRANSCRIPTIONAL REGULATOR, MARR FAMILY"/>
    <property type="match status" value="1"/>
</dbReference>
<dbReference type="PROSITE" id="PS50995">
    <property type="entry name" value="HTH_MARR_2"/>
    <property type="match status" value="1"/>
</dbReference>